<dbReference type="SUPFAM" id="SSF46785">
    <property type="entry name" value="Winged helix' DNA-binding domain"/>
    <property type="match status" value="1"/>
</dbReference>
<dbReference type="RefSeq" id="WP_082760190.1">
    <property type="nucleotide sequence ID" value="NZ_PGEL01000024.1"/>
</dbReference>
<dbReference type="Pfam" id="PF00455">
    <property type="entry name" value="DeoRC"/>
    <property type="match status" value="1"/>
</dbReference>
<dbReference type="PROSITE" id="PS00894">
    <property type="entry name" value="HTH_DEOR_1"/>
    <property type="match status" value="1"/>
</dbReference>
<evidence type="ECO:0000313" key="7">
    <source>
        <dbReference type="Proteomes" id="UP000070498"/>
    </source>
</evidence>
<sequence>MSKTDHFVSERRALIYAQLLRHGRVLAQELAQTFDVSEDTVRRDLREMAARGECERVYGGALLASGTTVPLKTRMGEMPDRKATLGQAATSFVQDGMIVFLDAGSTNLAIAKNLAVGLKLTIVTNTPAIAAELAGNADIELILIGGRVDPAVGAAIDTTAIRQLELIRPDLCIVGVCGLTLDRGLCADIYEDAVFKRLACETSAKTLAAVTSEKLGAAAAFQVASLSSTLTLVLEEDADRDMIGTLADTGATIHQAVSLSGISSHMQVSKDQSL</sequence>
<reference evidence="6 7" key="1">
    <citation type="submission" date="2015-11" db="EMBL/GenBank/DDBJ databases">
        <title>Draft genome sequence of Agrobacterium sp. R89-1.</title>
        <authorList>
            <person name="Zahradnik J."/>
            <person name="Kyslikova E."/>
            <person name="Palyzova A."/>
            <person name="Kyslik P."/>
        </authorList>
    </citation>
    <scope>NUCLEOTIDE SEQUENCE [LARGE SCALE GENOMIC DNA]</scope>
    <source>
        <strain evidence="6 7">R89-1</strain>
    </source>
</reference>
<keyword evidence="7" id="KW-1185">Reference proteome</keyword>
<dbReference type="GO" id="GO:0003700">
    <property type="term" value="F:DNA-binding transcription factor activity"/>
    <property type="evidence" value="ECO:0007669"/>
    <property type="project" value="InterPro"/>
</dbReference>
<dbReference type="InterPro" id="IPR050313">
    <property type="entry name" value="Carb_Metab_HTH_regulators"/>
</dbReference>
<evidence type="ECO:0000256" key="3">
    <source>
        <dbReference type="ARBA" id="ARBA00023125"/>
    </source>
</evidence>
<dbReference type="InterPro" id="IPR037171">
    <property type="entry name" value="NagB/RpiA_transferase-like"/>
</dbReference>
<feature type="domain" description="HTH deoR-type" evidence="5">
    <location>
        <begin position="8"/>
        <end position="63"/>
    </location>
</feature>
<dbReference type="Pfam" id="PF08220">
    <property type="entry name" value="HTH_DeoR"/>
    <property type="match status" value="1"/>
</dbReference>
<dbReference type="Proteomes" id="UP000070498">
    <property type="component" value="Unassembled WGS sequence"/>
</dbReference>
<dbReference type="InterPro" id="IPR018356">
    <property type="entry name" value="Tscrpt_reg_HTH_DeoR_CS"/>
</dbReference>
<name>A0A135P2V0_9HYPH</name>
<evidence type="ECO:0000259" key="5">
    <source>
        <dbReference type="PROSITE" id="PS51000"/>
    </source>
</evidence>
<evidence type="ECO:0000313" key="6">
    <source>
        <dbReference type="EMBL" id="KXG85761.1"/>
    </source>
</evidence>
<evidence type="ECO:0000256" key="2">
    <source>
        <dbReference type="ARBA" id="ARBA00023015"/>
    </source>
</evidence>
<dbReference type="OrthoDB" id="9797223at2"/>
<proteinExistence type="predicted"/>
<dbReference type="GO" id="GO:0003677">
    <property type="term" value="F:DNA binding"/>
    <property type="evidence" value="ECO:0007669"/>
    <property type="project" value="UniProtKB-KW"/>
</dbReference>
<organism evidence="6 7">
    <name type="scientific">Agrobacterium bohemicum</name>
    <dbReference type="NCBI Taxonomy" id="2052828"/>
    <lineage>
        <taxon>Bacteria</taxon>
        <taxon>Pseudomonadati</taxon>
        <taxon>Pseudomonadota</taxon>
        <taxon>Alphaproteobacteria</taxon>
        <taxon>Hyphomicrobiales</taxon>
        <taxon>Rhizobiaceae</taxon>
        <taxon>Rhizobium/Agrobacterium group</taxon>
        <taxon>Agrobacterium</taxon>
    </lineage>
</organism>
<keyword evidence="4" id="KW-0804">Transcription</keyword>
<evidence type="ECO:0000256" key="1">
    <source>
        <dbReference type="ARBA" id="ARBA00022491"/>
    </source>
</evidence>
<keyword evidence="2" id="KW-0805">Transcription regulation</keyword>
<dbReference type="SUPFAM" id="SSF100950">
    <property type="entry name" value="NagB/RpiA/CoA transferase-like"/>
    <property type="match status" value="1"/>
</dbReference>
<comment type="caution">
    <text evidence="6">The sequence shown here is derived from an EMBL/GenBank/DDBJ whole genome shotgun (WGS) entry which is preliminary data.</text>
</comment>
<dbReference type="InterPro" id="IPR036388">
    <property type="entry name" value="WH-like_DNA-bd_sf"/>
</dbReference>
<dbReference type="PRINTS" id="PR00037">
    <property type="entry name" value="HTHLACR"/>
</dbReference>
<keyword evidence="1" id="KW-0678">Repressor</keyword>
<dbReference type="PANTHER" id="PTHR30363:SF4">
    <property type="entry name" value="GLYCEROL-3-PHOSPHATE REGULON REPRESSOR"/>
    <property type="match status" value="1"/>
</dbReference>
<dbReference type="InterPro" id="IPR014036">
    <property type="entry name" value="DeoR-like_C"/>
</dbReference>
<keyword evidence="3" id="KW-0238">DNA-binding</keyword>
<protein>
    <submittedName>
        <fullName evidence="6">DeoR family transcriptional regulator</fullName>
    </submittedName>
</protein>
<dbReference type="SMART" id="SM00420">
    <property type="entry name" value="HTH_DEOR"/>
    <property type="match status" value="1"/>
</dbReference>
<dbReference type="Gene3D" id="1.10.10.10">
    <property type="entry name" value="Winged helix-like DNA-binding domain superfamily/Winged helix DNA-binding domain"/>
    <property type="match status" value="1"/>
</dbReference>
<dbReference type="EMBL" id="LNUW01000031">
    <property type="protein sequence ID" value="KXG85761.1"/>
    <property type="molecule type" value="Genomic_DNA"/>
</dbReference>
<dbReference type="SMART" id="SM01134">
    <property type="entry name" value="DeoRC"/>
    <property type="match status" value="1"/>
</dbReference>
<dbReference type="PANTHER" id="PTHR30363">
    <property type="entry name" value="HTH-TYPE TRANSCRIPTIONAL REGULATOR SRLR-RELATED"/>
    <property type="match status" value="1"/>
</dbReference>
<dbReference type="PROSITE" id="PS51000">
    <property type="entry name" value="HTH_DEOR_2"/>
    <property type="match status" value="1"/>
</dbReference>
<accession>A0A135P2V0</accession>
<dbReference type="InterPro" id="IPR036390">
    <property type="entry name" value="WH_DNA-bd_sf"/>
</dbReference>
<dbReference type="STRING" id="2052828.ATO67_06590"/>
<dbReference type="InterPro" id="IPR001034">
    <property type="entry name" value="DeoR_HTH"/>
</dbReference>
<dbReference type="AlphaFoldDB" id="A0A135P2V0"/>
<evidence type="ECO:0000256" key="4">
    <source>
        <dbReference type="ARBA" id="ARBA00023163"/>
    </source>
</evidence>
<gene>
    <name evidence="6" type="ORF">ATO67_06590</name>
</gene>